<dbReference type="PROSITE" id="PS00105">
    <property type="entry name" value="AA_TRANSFER_CLASS_1"/>
    <property type="match status" value="1"/>
</dbReference>
<proteinExistence type="inferred from homology"/>
<evidence type="ECO:0000256" key="5">
    <source>
        <dbReference type="ARBA" id="ARBA00022898"/>
    </source>
</evidence>
<sequence>MSLATLNRRLEAAKPSATYKIIDRVAARRADGAKIISLCAGEPDFDTPEHIRAAAISAIDNGHTRYTQVAGLRTLREAIARKYQRENGLDVSWQDTLVCSGGKQVIFNALAATLNEGDEVVIPAPYWVSYPEMVELCGGESRIVACGAESGFKLTPQALAEAIGPKTRWLILNSPSNPTGAVYDRDELQALAKVLLAHPQVLILADDIYEHLIFDGRDFLTLAQVEPRLAARTLTMNGVSKAYAMTGWRIGFATGPRWLLEAMEKLQGQQTSGACSISQHAAIAALDGPKDFIAHSREVFQRRRDFMVDLLNQAPGISCEVPGGAFYAFADCSELIGKRSPAGRELVNDEAVALALLEEANVAVVQGSAFGLSGYLRIAYALDDDSLRAACQAIHRFCEDAR</sequence>
<dbReference type="Proteomes" id="UP000076857">
    <property type="component" value="Chromosome"/>
</dbReference>
<dbReference type="GO" id="GO:0008483">
    <property type="term" value="F:transaminase activity"/>
    <property type="evidence" value="ECO:0007669"/>
    <property type="project" value="UniProtKB-KW"/>
</dbReference>
<keyword evidence="3 6" id="KW-0032">Aminotransferase</keyword>
<dbReference type="AlphaFoldDB" id="A0AAP9N130"/>
<evidence type="ECO:0000256" key="1">
    <source>
        <dbReference type="ARBA" id="ARBA00001933"/>
    </source>
</evidence>
<dbReference type="GO" id="GO:0006520">
    <property type="term" value="P:amino acid metabolic process"/>
    <property type="evidence" value="ECO:0007669"/>
    <property type="project" value="InterPro"/>
</dbReference>
<evidence type="ECO:0000259" key="7">
    <source>
        <dbReference type="Pfam" id="PF00155"/>
    </source>
</evidence>
<dbReference type="EC" id="2.6.1.-" evidence="6"/>
<dbReference type="InterPro" id="IPR015421">
    <property type="entry name" value="PyrdxlP-dep_Trfase_major"/>
</dbReference>
<dbReference type="SUPFAM" id="SSF53383">
    <property type="entry name" value="PLP-dependent transferases"/>
    <property type="match status" value="1"/>
</dbReference>
<dbReference type="InterPro" id="IPR050596">
    <property type="entry name" value="AspAT/PAT-like"/>
</dbReference>
<dbReference type="InterPro" id="IPR004839">
    <property type="entry name" value="Aminotransferase_I/II_large"/>
</dbReference>
<reference evidence="8 9" key="2">
    <citation type="submission" date="2020-04" db="EMBL/GenBank/DDBJ databases">
        <title>Complete genome sequence of Pseudomonas putida strain JQ581.</title>
        <authorList>
            <person name="Mu Y."/>
        </authorList>
    </citation>
    <scope>NUCLEOTIDE SEQUENCE [LARGE SCALE GENOMIC DNA]</scope>
    <source>
        <strain evidence="8 9">JQ581</strain>
    </source>
</reference>
<dbReference type="PRINTS" id="PR00753">
    <property type="entry name" value="ACCSYNTHASE"/>
</dbReference>
<dbReference type="Gene3D" id="3.90.1150.10">
    <property type="entry name" value="Aspartate Aminotransferase, domain 1"/>
    <property type="match status" value="1"/>
</dbReference>
<dbReference type="Gene3D" id="3.40.640.10">
    <property type="entry name" value="Type I PLP-dependent aspartate aminotransferase-like (Major domain)"/>
    <property type="match status" value="1"/>
</dbReference>
<dbReference type="InterPro" id="IPR004838">
    <property type="entry name" value="NHTrfase_class1_PyrdxlP-BS"/>
</dbReference>
<feature type="domain" description="Aminotransferase class I/classII large" evidence="7">
    <location>
        <begin position="34"/>
        <end position="394"/>
    </location>
</feature>
<comment type="cofactor">
    <cofactor evidence="1 6">
        <name>pyridoxal 5'-phosphate</name>
        <dbReference type="ChEBI" id="CHEBI:597326"/>
    </cofactor>
</comment>
<dbReference type="Pfam" id="PF00155">
    <property type="entry name" value="Aminotran_1_2"/>
    <property type="match status" value="1"/>
</dbReference>
<dbReference type="InterPro" id="IPR015422">
    <property type="entry name" value="PyrdxlP-dep_Trfase_small"/>
</dbReference>
<evidence type="ECO:0000313" key="8">
    <source>
        <dbReference type="EMBL" id="QJQ10733.1"/>
    </source>
</evidence>
<evidence type="ECO:0000313" key="9">
    <source>
        <dbReference type="Proteomes" id="UP000076857"/>
    </source>
</evidence>
<dbReference type="RefSeq" id="WP_063424281.1">
    <property type="nucleotide sequence ID" value="NZ_CP050951.1"/>
</dbReference>
<evidence type="ECO:0000256" key="6">
    <source>
        <dbReference type="RuleBase" id="RU000481"/>
    </source>
</evidence>
<dbReference type="CDD" id="cd00609">
    <property type="entry name" value="AAT_like"/>
    <property type="match status" value="1"/>
</dbReference>
<comment type="similarity">
    <text evidence="2 6">Belongs to the class-I pyridoxal-phosphate-dependent aminotransferase family.</text>
</comment>
<keyword evidence="5" id="KW-0663">Pyridoxal phosphate</keyword>
<gene>
    <name evidence="8" type="ORF">A3L25_015395</name>
</gene>
<name>A0AAP9N130_PSEPU</name>
<dbReference type="PANTHER" id="PTHR46383">
    <property type="entry name" value="ASPARTATE AMINOTRANSFERASE"/>
    <property type="match status" value="1"/>
</dbReference>
<evidence type="ECO:0000256" key="4">
    <source>
        <dbReference type="ARBA" id="ARBA00022679"/>
    </source>
</evidence>
<evidence type="ECO:0000256" key="3">
    <source>
        <dbReference type="ARBA" id="ARBA00022576"/>
    </source>
</evidence>
<dbReference type="FunFam" id="3.40.640.10:FF:000033">
    <property type="entry name" value="Aspartate aminotransferase"/>
    <property type="match status" value="1"/>
</dbReference>
<keyword evidence="4 6" id="KW-0808">Transferase</keyword>
<dbReference type="InterPro" id="IPR015424">
    <property type="entry name" value="PyrdxlP-dep_Trfase"/>
</dbReference>
<reference evidence="8 9" key="1">
    <citation type="submission" date="2016-04" db="EMBL/GenBank/DDBJ databases">
        <authorList>
            <person name="Qiu J."/>
        </authorList>
    </citation>
    <scope>NUCLEOTIDE SEQUENCE [LARGE SCALE GENOMIC DNA]</scope>
    <source>
        <strain evidence="8 9">JQ581</strain>
    </source>
</reference>
<protein>
    <recommendedName>
        <fullName evidence="6">Aminotransferase</fullName>
        <ecNumber evidence="6">2.6.1.-</ecNumber>
    </recommendedName>
</protein>
<dbReference type="EMBL" id="CP050951">
    <property type="protein sequence ID" value="QJQ10733.1"/>
    <property type="molecule type" value="Genomic_DNA"/>
</dbReference>
<organism evidence="8 9">
    <name type="scientific">Pseudomonas putida</name>
    <name type="common">Arthrobacter siderocapsulatus</name>
    <dbReference type="NCBI Taxonomy" id="303"/>
    <lineage>
        <taxon>Bacteria</taxon>
        <taxon>Pseudomonadati</taxon>
        <taxon>Pseudomonadota</taxon>
        <taxon>Gammaproteobacteria</taxon>
        <taxon>Pseudomonadales</taxon>
        <taxon>Pseudomonadaceae</taxon>
        <taxon>Pseudomonas</taxon>
    </lineage>
</organism>
<dbReference type="GO" id="GO:0030170">
    <property type="term" value="F:pyridoxal phosphate binding"/>
    <property type="evidence" value="ECO:0007669"/>
    <property type="project" value="InterPro"/>
</dbReference>
<dbReference type="PANTHER" id="PTHR46383:SF1">
    <property type="entry name" value="ASPARTATE AMINOTRANSFERASE"/>
    <property type="match status" value="1"/>
</dbReference>
<accession>A0AAP9N130</accession>
<evidence type="ECO:0000256" key="2">
    <source>
        <dbReference type="ARBA" id="ARBA00007441"/>
    </source>
</evidence>